<evidence type="ECO:0000313" key="3">
    <source>
        <dbReference type="Proteomes" id="UP000503640"/>
    </source>
</evidence>
<organism evidence="2 3">
    <name type="scientific">Anaeromyxobacter diazotrophicus</name>
    <dbReference type="NCBI Taxonomy" id="2590199"/>
    <lineage>
        <taxon>Bacteria</taxon>
        <taxon>Pseudomonadati</taxon>
        <taxon>Myxococcota</taxon>
        <taxon>Myxococcia</taxon>
        <taxon>Myxococcales</taxon>
        <taxon>Cystobacterineae</taxon>
        <taxon>Anaeromyxobacteraceae</taxon>
        <taxon>Anaeromyxobacter</taxon>
    </lineage>
</organism>
<keyword evidence="1" id="KW-0472">Membrane</keyword>
<keyword evidence="3" id="KW-1185">Reference proteome</keyword>
<evidence type="ECO:0008006" key="4">
    <source>
        <dbReference type="Google" id="ProtNLM"/>
    </source>
</evidence>
<keyword evidence="1" id="KW-1133">Transmembrane helix</keyword>
<protein>
    <recommendedName>
        <fullName evidence="4">DUF883 domain-containing protein</fullName>
    </recommendedName>
</protein>
<gene>
    <name evidence="2" type="ORF">AMYX_40500</name>
</gene>
<sequence>MAMNGSRDVTEGARETMRQVQDRVSDGMEGLRGYADTADSAIRDFARERPMMAIACAVGLGFLIGRLASRA</sequence>
<keyword evidence="1" id="KW-0812">Transmembrane</keyword>
<dbReference type="Proteomes" id="UP000503640">
    <property type="component" value="Unassembled WGS sequence"/>
</dbReference>
<dbReference type="AlphaFoldDB" id="A0A7I9VT82"/>
<dbReference type="EMBL" id="BJTG01000012">
    <property type="protein sequence ID" value="GEJ59309.1"/>
    <property type="molecule type" value="Genomic_DNA"/>
</dbReference>
<evidence type="ECO:0000313" key="2">
    <source>
        <dbReference type="EMBL" id="GEJ59309.1"/>
    </source>
</evidence>
<feature type="transmembrane region" description="Helical" evidence="1">
    <location>
        <begin position="51"/>
        <end position="69"/>
    </location>
</feature>
<name>A0A7I9VT82_9BACT</name>
<evidence type="ECO:0000256" key="1">
    <source>
        <dbReference type="SAM" id="Phobius"/>
    </source>
</evidence>
<proteinExistence type="predicted"/>
<comment type="caution">
    <text evidence="2">The sequence shown here is derived from an EMBL/GenBank/DDBJ whole genome shotgun (WGS) entry which is preliminary data.</text>
</comment>
<reference evidence="3" key="1">
    <citation type="journal article" date="2020" name="Appl. Environ. Microbiol.">
        <title>Diazotrophic Anaeromyxobacter Isolates from Soils.</title>
        <authorList>
            <person name="Masuda Y."/>
            <person name="Yamanaka H."/>
            <person name="Xu Z.X."/>
            <person name="Shiratori Y."/>
            <person name="Aono T."/>
            <person name="Amachi S."/>
            <person name="Senoo K."/>
            <person name="Itoh H."/>
        </authorList>
    </citation>
    <scope>NUCLEOTIDE SEQUENCE [LARGE SCALE GENOMIC DNA]</scope>
    <source>
        <strain evidence="3">R267</strain>
    </source>
</reference>
<accession>A0A7I9VT82</accession>